<organism evidence="2 3">
    <name type="scientific">Candidatus Uhrbacteria bacterium CG22_combo_CG10-13_8_21_14_all_47_17</name>
    <dbReference type="NCBI Taxonomy" id="1975041"/>
    <lineage>
        <taxon>Bacteria</taxon>
        <taxon>Candidatus Uhriibacteriota</taxon>
    </lineage>
</organism>
<dbReference type="EMBL" id="PCSZ01000078">
    <property type="protein sequence ID" value="PIP60195.1"/>
    <property type="molecule type" value="Genomic_DNA"/>
</dbReference>
<name>A0A2H0BR94_9BACT</name>
<protein>
    <submittedName>
        <fullName evidence="2">Uncharacterized protein</fullName>
    </submittedName>
</protein>
<gene>
    <name evidence="2" type="ORF">COX00_04715</name>
</gene>
<feature type="region of interest" description="Disordered" evidence="1">
    <location>
        <begin position="21"/>
        <end position="55"/>
    </location>
</feature>
<evidence type="ECO:0000313" key="3">
    <source>
        <dbReference type="Proteomes" id="UP000231581"/>
    </source>
</evidence>
<accession>A0A2H0BR94</accession>
<dbReference type="AlphaFoldDB" id="A0A2H0BR94"/>
<sequence>MRVLYYLDKFFQTATFSLLGRNPMKSKKGLKTKPVRKNKKRPSKKPQPRTYTDQDLKTLDKMRKIAGIDTLPPKAKPTESE</sequence>
<evidence type="ECO:0000313" key="2">
    <source>
        <dbReference type="EMBL" id="PIP60195.1"/>
    </source>
</evidence>
<feature type="compositionally biased region" description="Basic residues" evidence="1">
    <location>
        <begin position="24"/>
        <end position="47"/>
    </location>
</feature>
<comment type="caution">
    <text evidence="2">The sequence shown here is derived from an EMBL/GenBank/DDBJ whole genome shotgun (WGS) entry which is preliminary data.</text>
</comment>
<evidence type="ECO:0000256" key="1">
    <source>
        <dbReference type="SAM" id="MobiDB-lite"/>
    </source>
</evidence>
<proteinExistence type="predicted"/>
<reference evidence="2 3" key="1">
    <citation type="submission" date="2017-09" db="EMBL/GenBank/DDBJ databases">
        <title>Depth-based differentiation of microbial function through sediment-hosted aquifers and enrichment of novel symbionts in the deep terrestrial subsurface.</title>
        <authorList>
            <person name="Probst A.J."/>
            <person name="Ladd B."/>
            <person name="Jarett J.K."/>
            <person name="Geller-Mcgrath D.E."/>
            <person name="Sieber C.M."/>
            <person name="Emerson J.B."/>
            <person name="Anantharaman K."/>
            <person name="Thomas B.C."/>
            <person name="Malmstrom R."/>
            <person name="Stieglmeier M."/>
            <person name="Klingl A."/>
            <person name="Woyke T."/>
            <person name="Ryan C.M."/>
            <person name="Banfield J.F."/>
        </authorList>
    </citation>
    <scope>NUCLEOTIDE SEQUENCE [LARGE SCALE GENOMIC DNA]</scope>
    <source>
        <strain evidence="2">CG22_combo_CG10-13_8_21_14_all_47_17</strain>
    </source>
</reference>
<dbReference type="Proteomes" id="UP000231581">
    <property type="component" value="Unassembled WGS sequence"/>
</dbReference>